<evidence type="ECO:0000313" key="2">
    <source>
        <dbReference type="Proteomes" id="UP000243579"/>
    </source>
</evidence>
<dbReference type="AlphaFoldDB" id="A0A1V9ZU10"/>
<dbReference type="EMBL" id="JNBR01000006">
    <property type="protein sequence ID" value="OQS01506.1"/>
    <property type="molecule type" value="Genomic_DNA"/>
</dbReference>
<comment type="caution">
    <text evidence="1">The sequence shown here is derived from an EMBL/GenBank/DDBJ whole genome shotgun (WGS) entry which is preliminary data.</text>
</comment>
<proteinExistence type="predicted"/>
<accession>A0A1V9ZU10</accession>
<sequence length="468" mass="51428">MTERNVVAEIRASCLEPLQAAVLGEGPIVYEKATEDAFETYEHWVPSLPLDATLDEVDALWMDSAQLLLQTTKSNRSMLPCIAAPVFKLIRIVSRLDDMLWTQPPKQQSSPKWAPLLLFAISHYMVEDVPWASHDTNADACNVLEHISRHVALRSGGPAPTPEELASTYFSRILSLCGAKVDKDTWVKIGCPAPYALRHVMCQVRFPNLTADTVGRCLAFALPLLDQTTVATQRLGLAMLHHVVKEATPTDIRWHGDVVLHMLAETLKIAMGDPAFLGATLRCLSDTLRVVSVAHDVTEYNRVFPSLLRSWDLTSDVALKRVYVVELRPWVVAMGAPHSLQIVQYLPAILTVLIGCMENALLAADAIATLRLVVLHAWVRMGHHVEDVVIALLRCLVFGSIQSRQPAADTATAEPPLLAECCDVMTLLQPLSKQSIPAMVGNLGDRCTELHPICTAVCAVLAVESELK</sequence>
<organism evidence="1 2">
    <name type="scientific">Achlya hypogyna</name>
    <name type="common">Oomycete</name>
    <name type="synonym">Protoachlya hypogyna</name>
    <dbReference type="NCBI Taxonomy" id="1202772"/>
    <lineage>
        <taxon>Eukaryota</taxon>
        <taxon>Sar</taxon>
        <taxon>Stramenopiles</taxon>
        <taxon>Oomycota</taxon>
        <taxon>Saprolegniomycetes</taxon>
        <taxon>Saprolegniales</taxon>
        <taxon>Achlyaceae</taxon>
        <taxon>Achlya</taxon>
    </lineage>
</organism>
<evidence type="ECO:0000313" key="1">
    <source>
        <dbReference type="EMBL" id="OQS01506.1"/>
    </source>
</evidence>
<dbReference type="STRING" id="1202772.A0A1V9ZU10"/>
<keyword evidence="2" id="KW-1185">Reference proteome</keyword>
<protein>
    <submittedName>
        <fullName evidence="1">Uncharacterized protein</fullName>
    </submittedName>
</protein>
<gene>
    <name evidence="1" type="ORF">ACHHYP_00686</name>
</gene>
<dbReference type="PANTHER" id="PTHR14873">
    <property type="entry name" value="OS06G0694100 PROTEIN"/>
    <property type="match status" value="1"/>
</dbReference>
<dbReference type="OrthoDB" id="6417021at2759"/>
<name>A0A1V9ZU10_ACHHY</name>
<reference evidence="1 2" key="1">
    <citation type="journal article" date="2014" name="Genome Biol. Evol.">
        <title>The secreted proteins of Achlya hypogyna and Thraustotheca clavata identify the ancestral oomycete secretome and reveal gene acquisitions by horizontal gene transfer.</title>
        <authorList>
            <person name="Misner I."/>
            <person name="Blouin N."/>
            <person name="Leonard G."/>
            <person name="Richards T.A."/>
            <person name="Lane C.E."/>
        </authorList>
    </citation>
    <scope>NUCLEOTIDE SEQUENCE [LARGE SCALE GENOMIC DNA]</scope>
    <source>
        <strain evidence="1 2">ATCC 48635</strain>
    </source>
</reference>
<dbReference type="PANTHER" id="PTHR14873:SF1">
    <property type="entry name" value="OS06G0694100 PROTEIN"/>
    <property type="match status" value="1"/>
</dbReference>
<dbReference type="Proteomes" id="UP000243579">
    <property type="component" value="Unassembled WGS sequence"/>
</dbReference>